<evidence type="ECO:0000313" key="9">
    <source>
        <dbReference type="Proteomes" id="UP000015346"/>
    </source>
</evidence>
<evidence type="ECO:0000256" key="1">
    <source>
        <dbReference type="ARBA" id="ARBA00004651"/>
    </source>
</evidence>
<dbReference type="GO" id="GO:0005886">
    <property type="term" value="C:plasma membrane"/>
    <property type="evidence" value="ECO:0007669"/>
    <property type="project" value="UniProtKB-SubCell"/>
</dbReference>
<comment type="caution">
    <text evidence="8">The sequence shown here is derived from an EMBL/GenBank/DDBJ whole genome shotgun (WGS) entry which is preliminary data.</text>
</comment>
<keyword evidence="5 6" id="KW-0472">Membrane</keyword>
<evidence type="ECO:0000259" key="7">
    <source>
        <dbReference type="Pfam" id="PF01292"/>
    </source>
</evidence>
<dbReference type="Pfam" id="PF01292">
    <property type="entry name" value="Ni_hydr_CYTB"/>
    <property type="match status" value="1"/>
</dbReference>
<dbReference type="GO" id="GO:0009055">
    <property type="term" value="F:electron transfer activity"/>
    <property type="evidence" value="ECO:0007669"/>
    <property type="project" value="InterPro"/>
</dbReference>
<feature type="transmembrane region" description="Helical" evidence="6">
    <location>
        <begin position="28"/>
        <end position="48"/>
    </location>
</feature>
<dbReference type="SUPFAM" id="SSF81342">
    <property type="entry name" value="Transmembrane di-heme cytochromes"/>
    <property type="match status" value="1"/>
</dbReference>
<evidence type="ECO:0000256" key="6">
    <source>
        <dbReference type="SAM" id="Phobius"/>
    </source>
</evidence>
<evidence type="ECO:0000313" key="8">
    <source>
        <dbReference type="EMBL" id="EPX87339.1"/>
    </source>
</evidence>
<organism evidence="8 9">
    <name type="scientific">Rubellimicrobium thermophilum DSM 16684</name>
    <dbReference type="NCBI Taxonomy" id="1123069"/>
    <lineage>
        <taxon>Bacteria</taxon>
        <taxon>Pseudomonadati</taxon>
        <taxon>Pseudomonadota</taxon>
        <taxon>Alphaproteobacteria</taxon>
        <taxon>Rhodobacterales</taxon>
        <taxon>Roseobacteraceae</taxon>
        <taxon>Rubellimicrobium</taxon>
    </lineage>
</organism>
<proteinExistence type="predicted"/>
<reference evidence="8 9" key="1">
    <citation type="journal article" date="2013" name="Stand. Genomic Sci.">
        <title>Genome sequence of the reddish-pigmented Rubellimicrobium thermophilum type strain (DSM 16684(T)), a member of the Roseobacter clade.</title>
        <authorList>
            <person name="Fiebig A."/>
            <person name="Riedel T."/>
            <person name="Gronow S."/>
            <person name="Petersen J."/>
            <person name="Klenk H.P."/>
            <person name="Goker M."/>
        </authorList>
    </citation>
    <scope>NUCLEOTIDE SEQUENCE [LARGE SCALE GENOMIC DNA]</scope>
    <source>
        <strain evidence="8 9">DSM 16684</strain>
    </source>
</reference>
<keyword evidence="2" id="KW-1003">Cell membrane</keyword>
<dbReference type="PATRIC" id="fig|1123069.3.peg.711"/>
<dbReference type="AlphaFoldDB" id="S9SLP3"/>
<keyword evidence="9" id="KW-1185">Reference proteome</keyword>
<sequence length="62" mass="6642">MLAVPLGGALVWYLGANSLGELHELAGNALFVLALAHAALALFHHYVLRDGLLVRMIRPHSA</sequence>
<dbReference type="EMBL" id="AOLV01000008">
    <property type="protein sequence ID" value="EPX87339.1"/>
    <property type="molecule type" value="Genomic_DNA"/>
</dbReference>
<dbReference type="HOGENOM" id="CLU_2901479_0_0_5"/>
<dbReference type="Proteomes" id="UP000015346">
    <property type="component" value="Unassembled WGS sequence"/>
</dbReference>
<dbReference type="InterPro" id="IPR011577">
    <property type="entry name" value="Cyt_b561_bac/Ni-Hgenase"/>
</dbReference>
<protein>
    <submittedName>
        <fullName evidence="8">Cytochrome B561</fullName>
    </submittedName>
</protein>
<dbReference type="GO" id="GO:0022904">
    <property type="term" value="P:respiratory electron transport chain"/>
    <property type="evidence" value="ECO:0007669"/>
    <property type="project" value="InterPro"/>
</dbReference>
<evidence type="ECO:0000256" key="5">
    <source>
        <dbReference type="ARBA" id="ARBA00023136"/>
    </source>
</evidence>
<evidence type="ECO:0000256" key="2">
    <source>
        <dbReference type="ARBA" id="ARBA00022475"/>
    </source>
</evidence>
<comment type="subcellular location">
    <subcellularLocation>
        <location evidence="1">Cell membrane</location>
        <topology evidence="1">Multi-pass membrane protein</topology>
    </subcellularLocation>
</comment>
<feature type="domain" description="Cytochrome b561 bacterial/Ni-hydrogenase" evidence="7">
    <location>
        <begin position="2"/>
        <end position="58"/>
    </location>
</feature>
<accession>S9SLP3</accession>
<keyword evidence="4 6" id="KW-1133">Transmembrane helix</keyword>
<evidence type="ECO:0000256" key="3">
    <source>
        <dbReference type="ARBA" id="ARBA00022692"/>
    </source>
</evidence>
<gene>
    <name evidence="8" type="ORF">ruthe_00738</name>
</gene>
<dbReference type="InterPro" id="IPR016174">
    <property type="entry name" value="Di-haem_cyt_TM"/>
</dbReference>
<keyword evidence="3 6" id="KW-0812">Transmembrane</keyword>
<name>S9SLP3_9RHOB</name>
<evidence type="ECO:0000256" key="4">
    <source>
        <dbReference type="ARBA" id="ARBA00022989"/>
    </source>
</evidence>